<dbReference type="AlphaFoldDB" id="A0A4Q0A2J9"/>
<evidence type="ECO:0000313" key="9">
    <source>
        <dbReference type="EMBL" id="RKP40058.1"/>
    </source>
</evidence>
<dbReference type="SUPFAM" id="SSF47781">
    <property type="entry name" value="RuvA domain 2-like"/>
    <property type="match status" value="1"/>
</dbReference>
<dbReference type="SUPFAM" id="SSF52980">
    <property type="entry name" value="Restriction endonuclease-like"/>
    <property type="match status" value="1"/>
</dbReference>
<evidence type="ECO:0000256" key="5">
    <source>
        <dbReference type="ARBA" id="ARBA00023204"/>
    </source>
</evidence>
<dbReference type="GO" id="GO:0070522">
    <property type="term" value="C:ERCC4-ERCC1 complex"/>
    <property type="evidence" value="ECO:0007669"/>
    <property type="project" value="TreeGrafter"/>
</dbReference>
<keyword evidence="6" id="KW-0539">Nucleus</keyword>
<organism evidence="9 10">
    <name type="scientific">Dimargaris cristalligena</name>
    <dbReference type="NCBI Taxonomy" id="215637"/>
    <lineage>
        <taxon>Eukaryota</taxon>
        <taxon>Fungi</taxon>
        <taxon>Fungi incertae sedis</taxon>
        <taxon>Zoopagomycota</taxon>
        <taxon>Kickxellomycotina</taxon>
        <taxon>Dimargaritomycetes</taxon>
        <taxon>Dimargaritales</taxon>
        <taxon>Dimargaritaceae</taxon>
        <taxon>Dimargaris</taxon>
    </lineage>
</organism>
<sequence length="193" mass="21719">MSSSAGNHAIGVNSCQYGNPVLEHIRNVPWEYRDIVPDFTVGQTSGVLFLSLKYHRLHPEYIGLRVDQLRDNFVLRILLVLIDNDDHQSALRELTKLGTQARLTVILAWSSEEAGRYIETFKALEHKPPDMIREKVEDAYLPRLTDCLTSVRPVNKTDVVTLVSNFGSFSNMAKASASDLAMCPGFGEQKENR</sequence>
<dbReference type="GO" id="GO:0000110">
    <property type="term" value="C:nucleotide-excision repair factor 1 complex"/>
    <property type="evidence" value="ECO:0007669"/>
    <property type="project" value="TreeGrafter"/>
</dbReference>
<keyword evidence="9" id="KW-0378">Hydrolase</keyword>
<comment type="subcellular location">
    <subcellularLocation>
        <location evidence="1">Nucleus</location>
    </subcellularLocation>
</comment>
<dbReference type="GO" id="GO:0006312">
    <property type="term" value="P:mitotic recombination"/>
    <property type="evidence" value="ECO:0007669"/>
    <property type="project" value="TreeGrafter"/>
</dbReference>
<evidence type="ECO:0000256" key="3">
    <source>
        <dbReference type="ARBA" id="ARBA00022763"/>
    </source>
</evidence>
<dbReference type="GO" id="GO:0006289">
    <property type="term" value="P:nucleotide-excision repair"/>
    <property type="evidence" value="ECO:0007669"/>
    <property type="project" value="UniProtKB-ARBA"/>
</dbReference>
<evidence type="ECO:0000256" key="7">
    <source>
        <dbReference type="ARBA" id="ARBA00071993"/>
    </source>
</evidence>
<dbReference type="Proteomes" id="UP000268162">
    <property type="component" value="Unassembled WGS sequence"/>
</dbReference>
<name>A0A4Q0A2J9_9FUNG</name>
<dbReference type="InterPro" id="IPR011335">
    <property type="entry name" value="Restrct_endonuc-II-like"/>
</dbReference>
<gene>
    <name evidence="9" type="ORF">BJ085DRAFT_42716</name>
</gene>
<feature type="domain" description="ERCC1-like central" evidence="8">
    <location>
        <begin position="10"/>
        <end position="122"/>
    </location>
</feature>
<evidence type="ECO:0000256" key="4">
    <source>
        <dbReference type="ARBA" id="ARBA00023125"/>
    </source>
</evidence>
<evidence type="ECO:0000313" key="10">
    <source>
        <dbReference type="Proteomes" id="UP000268162"/>
    </source>
</evidence>
<dbReference type="InterPro" id="IPR047260">
    <property type="entry name" value="ERCC1-like_central_dom"/>
</dbReference>
<proteinExistence type="inferred from homology"/>
<dbReference type="Gene3D" id="1.10.150.20">
    <property type="entry name" value="5' to 3' exonuclease, C-terminal subdomain"/>
    <property type="match status" value="1"/>
</dbReference>
<dbReference type="NCBIfam" id="TIGR00597">
    <property type="entry name" value="rad10"/>
    <property type="match status" value="1"/>
</dbReference>
<dbReference type="GO" id="GO:0070914">
    <property type="term" value="P:UV-damage excision repair"/>
    <property type="evidence" value="ECO:0007669"/>
    <property type="project" value="TreeGrafter"/>
</dbReference>
<dbReference type="GO" id="GO:0006302">
    <property type="term" value="P:double-strand break repair"/>
    <property type="evidence" value="ECO:0007669"/>
    <property type="project" value="UniProtKB-ARBA"/>
</dbReference>
<reference evidence="10" key="1">
    <citation type="journal article" date="2018" name="Nat. Microbiol.">
        <title>Leveraging single-cell genomics to expand the fungal tree of life.</title>
        <authorList>
            <person name="Ahrendt S.R."/>
            <person name="Quandt C.A."/>
            <person name="Ciobanu D."/>
            <person name="Clum A."/>
            <person name="Salamov A."/>
            <person name="Andreopoulos B."/>
            <person name="Cheng J.F."/>
            <person name="Woyke T."/>
            <person name="Pelin A."/>
            <person name="Henrissat B."/>
            <person name="Reynolds N.K."/>
            <person name="Benny G.L."/>
            <person name="Smith M.E."/>
            <person name="James T.Y."/>
            <person name="Grigoriev I.V."/>
        </authorList>
    </citation>
    <scope>NUCLEOTIDE SEQUENCE [LARGE SCALE GENOMIC DNA]</scope>
    <source>
        <strain evidence="10">RSA 468</strain>
    </source>
</reference>
<dbReference type="CDD" id="cd22325">
    <property type="entry name" value="ERCC1_C-like"/>
    <property type="match status" value="1"/>
</dbReference>
<protein>
    <recommendedName>
        <fullName evidence="7">DNA excision repair protein ERCC-1</fullName>
    </recommendedName>
</protein>
<dbReference type="STRING" id="215637.A0A4Q0A2J9"/>
<keyword evidence="9" id="KW-0540">Nuclease</keyword>
<dbReference type="FunFam" id="1.10.150.20:FF:000017">
    <property type="entry name" value="DNA excision repair protein ERCC-1"/>
    <property type="match status" value="1"/>
</dbReference>
<keyword evidence="3" id="KW-0227">DNA damage</keyword>
<keyword evidence="9" id="KW-0255">Endonuclease</keyword>
<dbReference type="InterPro" id="IPR004579">
    <property type="entry name" value="ERCC1/RAD10/SWI10"/>
</dbReference>
<dbReference type="FunFam" id="3.40.50.10130:FF:000001">
    <property type="entry name" value="DNA excision repair protein ERCC-1"/>
    <property type="match status" value="1"/>
</dbReference>
<dbReference type="EMBL" id="ML002228">
    <property type="protein sequence ID" value="RKP40058.1"/>
    <property type="molecule type" value="Genomic_DNA"/>
</dbReference>
<evidence type="ECO:0000256" key="2">
    <source>
        <dbReference type="ARBA" id="ARBA00008283"/>
    </source>
</evidence>
<dbReference type="GO" id="GO:0003697">
    <property type="term" value="F:single-stranded DNA binding"/>
    <property type="evidence" value="ECO:0007669"/>
    <property type="project" value="TreeGrafter"/>
</dbReference>
<dbReference type="InterPro" id="IPR010994">
    <property type="entry name" value="RuvA_2-like"/>
</dbReference>
<keyword evidence="10" id="KW-1185">Reference proteome</keyword>
<dbReference type="Pfam" id="PF03834">
    <property type="entry name" value="Rad10"/>
    <property type="match status" value="1"/>
</dbReference>
<keyword evidence="4" id="KW-0238">DNA-binding</keyword>
<evidence type="ECO:0000256" key="6">
    <source>
        <dbReference type="ARBA" id="ARBA00023242"/>
    </source>
</evidence>
<comment type="similarity">
    <text evidence="2">Belongs to the ERCC1/RAD10/SWI10 family.</text>
</comment>
<keyword evidence="5" id="KW-0234">DNA repair</keyword>
<dbReference type="PANTHER" id="PTHR12749:SF0">
    <property type="entry name" value="DNA EXCISION REPAIR PROTEIN ERCC-1"/>
    <property type="match status" value="1"/>
</dbReference>
<evidence type="ECO:0000256" key="1">
    <source>
        <dbReference type="ARBA" id="ARBA00004123"/>
    </source>
</evidence>
<dbReference type="GO" id="GO:0004519">
    <property type="term" value="F:endonuclease activity"/>
    <property type="evidence" value="ECO:0007669"/>
    <property type="project" value="UniProtKB-KW"/>
</dbReference>
<dbReference type="GO" id="GO:0003684">
    <property type="term" value="F:damaged DNA binding"/>
    <property type="evidence" value="ECO:0007669"/>
    <property type="project" value="InterPro"/>
</dbReference>
<accession>A0A4Q0A2J9</accession>
<dbReference type="Gene3D" id="3.40.50.10130">
    <property type="match status" value="1"/>
</dbReference>
<dbReference type="PANTHER" id="PTHR12749">
    <property type="entry name" value="EXCISION REPAIR CROSS-COMPLEMENTING 1 ERCC1"/>
    <property type="match status" value="1"/>
</dbReference>
<evidence type="ECO:0000259" key="8">
    <source>
        <dbReference type="Pfam" id="PF03834"/>
    </source>
</evidence>